<organism evidence="5 6">
    <name type="scientific">Rhabdobacter roseus</name>
    <dbReference type="NCBI Taxonomy" id="1655419"/>
    <lineage>
        <taxon>Bacteria</taxon>
        <taxon>Pseudomonadati</taxon>
        <taxon>Bacteroidota</taxon>
        <taxon>Cytophagia</taxon>
        <taxon>Cytophagales</taxon>
        <taxon>Cytophagaceae</taxon>
        <taxon>Rhabdobacter</taxon>
    </lineage>
</organism>
<dbReference type="AlphaFoldDB" id="A0A840TVZ8"/>
<keyword evidence="2" id="KW-0677">Repeat</keyword>
<keyword evidence="1" id="KW-0732">Signal</keyword>
<dbReference type="InterPro" id="IPR013517">
    <property type="entry name" value="FG-GAP"/>
</dbReference>
<dbReference type="InterPro" id="IPR027039">
    <property type="entry name" value="Crtac1"/>
</dbReference>
<dbReference type="InterPro" id="IPR011519">
    <property type="entry name" value="UnbV_ASPIC"/>
</dbReference>
<name>A0A840TVZ8_9BACT</name>
<reference evidence="5 6" key="1">
    <citation type="submission" date="2020-08" db="EMBL/GenBank/DDBJ databases">
        <title>Genomic Encyclopedia of Type Strains, Phase IV (KMG-IV): sequencing the most valuable type-strain genomes for metagenomic binning, comparative biology and taxonomic classification.</title>
        <authorList>
            <person name="Goeker M."/>
        </authorList>
    </citation>
    <scope>NUCLEOTIDE SEQUENCE [LARGE SCALE GENOMIC DNA]</scope>
    <source>
        <strain evidence="5 6">DSM 105074</strain>
    </source>
</reference>
<keyword evidence="3" id="KW-0325">Glycoprotein</keyword>
<dbReference type="Pfam" id="PF07593">
    <property type="entry name" value="UnbV_ASPIC"/>
    <property type="match status" value="1"/>
</dbReference>
<evidence type="ECO:0000313" key="6">
    <source>
        <dbReference type="Proteomes" id="UP000557307"/>
    </source>
</evidence>
<dbReference type="RefSeq" id="WP_184175557.1">
    <property type="nucleotide sequence ID" value="NZ_JACHGF010000005.1"/>
</dbReference>
<gene>
    <name evidence="5" type="ORF">HNQ92_003590</name>
</gene>
<evidence type="ECO:0000313" key="5">
    <source>
        <dbReference type="EMBL" id="MBB5285433.1"/>
    </source>
</evidence>
<evidence type="ECO:0000256" key="2">
    <source>
        <dbReference type="ARBA" id="ARBA00022737"/>
    </source>
</evidence>
<evidence type="ECO:0000259" key="4">
    <source>
        <dbReference type="Pfam" id="PF07593"/>
    </source>
</evidence>
<dbReference type="InterPro" id="IPR013519">
    <property type="entry name" value="Int_alpha_beta-p"/>
</dbReference>
<accession>A0A840TVZ8</accession>
<comment type="caution">
    <text evidence="5">The sequence shown here is derived from an EMBL/GenBank/DDBJ whole genome shotgun (WGS) entry which is preliminary data.</text>
</comment>
<dbReference type="Pfam" id="PF13517">
    <property type="entry name" value="FG-GAP_3"/>
    <property type="match status" value="6"/>
</dbReference>
<sequence length="1135" mass="125010">MTLPQALFKGLTSSILFLLLLGGGLGCQSESTPSDTLFEEVPSSESGIRFANEITNDEQFNIFSYRNFYNGGGVAMGDVNNDGLPDLYLIANMGPNKLYLNQGDFRFEDVTDRAGVAGKGSWSTGATFADLNGDGLLDLYVCNAGAGDEQVRANELFINQGDGTFVEAAAAYGLDDRGYSTHAAFFDYDKDGDLDMYLLNNSFTPVGRLGYANLRHQRDQQGGDKLFRNDGVPAGAGAARRGGFTDVSEAAGIYGSLIGFGLGITIGDVNDDNWPDIYISNDFYEHDYLYLNQRDGTFKESVRSAMQHNSLSSMGADIADLNNDGKLDIYVTDMLPGNDRRLKLTSTFEGHDVEKLKVARDFHYQNMQNSLQLNQTGADGTVWFSEVARLTGTHATDWSWGALIFDMDADGQKDIFVANGIYKDLTNQDFVQFLADPANIAEISRTKKFDYQVFLDKIPSEPIPNYAFQNQGNLGFVNRAADWGLGKPSFSNGAAYGDLDNDGDLDLVVNNVNGEVAIYRNRANQRTDFHYVKFELEGGQHNRHAIGAKVYVHQRHQTQLLQQMPNRGFQSSVDHRLVFGLGTQPALDSVTVIWPNDTRQVLRGLAPDSLYRLRQSEATLPWKPEPGEREVLFKEITATSGIDFVHKELDFVDYNRDPLIKHLYSRLGPALAVGDVNGDGLDDVYLGGAAQQGGRLYLQTKQGTFVDKTPALFLADTNFEATDAVFFDADGDGDLDLLVVSGSNEFTDQSEELLDRLYLNDGRGNFTASTSLPNLKTNASCVAVADFDGDGDQDVFIGSRLKAGQYGYNPPSYLYINDGTGTFKNYTKRYLTDGDLLGMVTDATWADLDGDKYPELIVVGDWMPVRIFKNRKGQLTADPAFQIRDAAGQPYRTEGWWNTVAVADLDNDGDLDIVAGNLGLNARLKASQRQPAEMYVKDFDQSGLVKQIINCPDETGTLYPMVLKTDLQRAMPSLKKKFVKFEDYAGKTVQDVFTPMQLQGAVVKKVYTAESAVLRNDGQGTFTFVPLPLQAQFAPIYGIIPTDYDQDGATDLLLAGNYFDVLPEIGRYDALRGLVLRNGRQGTFEVLSPARSGFWAQGQVRAMQQLAQGQIIVNRNNTGVQVFRPVGAKSSHPLP</sequence>
<dbReference type="InterPro" id="IPR028994">
    <property type="entry name" value="Integrin_alpha_N"/>
</dbReference>
<dbReference type="PANTHER" id="PTHR16026:SF0">
    <property type="entry name" value="CARTILAGE ACIDIC PROTEIN 1"/>
    <property type="match status" value="1"/>
</dbReference>
<dbReference type="SUPFAM" id="SSF69318">
    <property type="entry name" value="Integrin alpha N-terminal domain"/>
    <property type="match status" value="3"/>
</dbReference>
<dbReference type="Gene3D" id="2.130.10.130">
    <property type="entry name" value="Integrin alpha, N-terminal"/>
    <property type="match status" value="4"/>
</dbReference>
<proteinExistence type="predicted"/>
<dbReference type="EMBL" id="JACHGF010000005">
    <property type="protein sequence ID" value="MBB5285433.1"/>
    <property type="molecule type" value="Genomic_DNA"/>
</dbReference>
<dbReference type="SMART" id="SM00191">
    <property type="entry name" value="Int_alpha"/>
    <property type="match status" value="2"/>
</dbReference>
<keyword evidence="6" id="KW-1185">Reference proteome</keyword>
<dbReference type="Proteomes" id="UP000557307">
    <property type="component" value="Unassembled WGS sequence"/>
</dbReference>
<protein>
    <recommendedName>
        <fullName evidence="4">ASPIC/UnbV domain-containing protein</fullName>
    </recommendedName>
</protein>
<feature type="domain" description="ASPIC/UnbV" evidence="4">
    <location>
        <begin position="545"/>
        <end position="611"/>
    </location>
</feature>
<evidence type="ECO:0000256" key="1">
    <source>
        <dbReference type="ARBA" id="ARBA00022729"/>
    </source>
</evidence>
<dbReference type="PANTHER" id="PTHR16026">
    <property type="entry name" value="CARTILAGE ACIDIC PROTEIN 1"/>
    <property type="match status" value="1"/>
</dbReference>
<evidence type="ECO:0000256" key="3">
    <source>
        <dbReference type="ARBA" id="ARBA00023180"/>
    </source>
</evidence>